<reference evidence="2 3" key="1">
    <citation type="submission" date="2018-11" db="EMBL/GenBank/DDBJ databases">
        <title>Genomes From Bacteria Associated with the Canine Oral Cavity: a Test Case for Automated Genome-Based Taxonomic Assignment.</title>
        <authorList>
            <person name="Coil D.A."/>
            <person name="Jospin G."/>
            <person name="Darling A.E."/>
            <person name="Wallis C."/>
            <person name="Davis I.J."/>
            <person name="Harris S."/>
            <person name="Eisen J.A."/>
            <person name="Holcombe L.J."/>
            <person name="O'Flynn C."/>
        </authorList>
    </citation>
    <scope>NUCLEOTIDE SEQUENCE [LARGE SCALE GENOMIC DNA]</scope>
    <source>
        <strain evidence="2 3">OH2617_COT-023</strain>
    </source>
</reference>
<evidence type="ECO:0000256" key="1">
    <source>
        <dbReference type="SAM" id="Phobius"/>
    </source>
</evidence>
<organism evidence="2 3">
    <name type="scientific">Tannerella forsythia</name>
    <name type="common">Bacteroides forsythus</name>
    <dbReference type="NCBI Taxonomy" id="28112"/>
    <lineage>
        <taxon>Bacteria</taxon>
        <taxon>Pseudomonadati</taxon>
        <taxon>Bacteroidota</taxon>
        <taxon>Bacteroidia</taxon>
        <taxon>Bacteroidales</taxon>
        <taxon>Tannerellaceae</taxon>
        <taxon>Tannerella</taxon>
    </lineage>
</organism>
<keyword evidence="1" id="KW-1133">Transmembrane helix</keyword>
<dbReference type="EMBL" id="RQYS01000024">
    <property type="protein sequence ID" value="RRD61063.1"/>
    <property type="molecule type" value="Genomic_DNA"/>
</dbReference>
<dbReference type="RefSeq" id="WP_124751464.1">
    <property type="nucleotide sequence ID" value="NZ_RQYS01000024.1"/>
</dbReference>
<dbReference type="AlphaFoldDB" id="A0A3P1XVV6"/>
<feature type="transmembrane region" description="Helical" evidence="1">
    <location>
        <begin position="201"/>
        <end position="223"/>
    </location>
</feature>
<proteinExistence type="predicted"/>
<name>A0A3P1XVV6_TANFO</name>
<comment type="caution">
    <text evidence="2">The sequence shown here is derived from an EMBL/GenBank/DDBJ whole genome shotgun (WGS) entry which is preliminary data.</text>
</comment>
<protein>
    <submittedName>
        <fullName evidence="2">Uncharacterized protein</fullName>
    </submittedName>
</protein>
<sequence length="224" mass="26182">MESRSACVFAKQRDGQEAPLFEGGNPLPFFWLMLLSENDIRHYSKKIKQAAHTRTIPDDTSIALDKLKALTRATGRRSYIEKYYTSCLPLFDEWIHFLQISDFADMKIYVDLYEVSDCYTNLDDFEESLQRAITGFDQDRQAWYENTIAGTCGHEAHNKNKRRFVDFSPSYRDKNKKDIYGHFDQRIHLGKTMSPRKRMMLTVLVLTAITLLIIGIVALLYWMK</sequence>
<evidence type="ECO:0000313" key="3">
    <source>
        <dbReference type="Proteomes" id="UP000278609"/>
    </source>
</evidence>
<dbReference type="OrthoDB" id="664873at2"/>
<keyword evidence="1" id="KW-0812">Transmembrane</keyword>
<accession>A0A3P1XVV6</accession>
<gene>
    <name evidence="2" type="ORF">EII40_06495</name>
</gene>
<dbReference type="Proteomes" id="UP000278609">
    <property type="component" value="Unassembled WGS sequence"/>
</dbReference>
<keyword evidence="1" id="KW-0472">Membrane</keyword>
<evidence type="ECO:0000313" key="2">
    <source>
        <dbReference type="EMBL" id="RRD61063.1"/>
    </source>
</evidence>